<dbReference type="Gene3D" id="2.40.30.10">
    <property type="entry name" value="Translation factors"/>
    <property type="match status" value="1"/>
</dbReference>
<keyword evidence="4" id="KW-0560">Oxidoreductase</keyword>
<sequence length="530" mass="59894">MNTELQGEKWTRRARKCKNWCIGLRWRLSRGLFAVPIPLLTPYLGFKVCDVLIALPFIATLFGFSTRSALQGDVPGSGWPPTVGLLLTFFFVVRRNSLLLSITGISFERGLFYHKISAVSTTLLAGLHGWSHYRASNTSEQGNKQAKVVTGLVSFGGMVLLLVLSLNSIRRRFFDFFVRAHWILFIIVIVYAVAHGATLALFGIVPWMIDVVYRIVFQVRMYSHGSSDSSQGNFKQLPRGVTSQGQVTMVRLGDNMLRIQFRRERVDTEEIFEYKAGQYVFVCVPEISLLEWHPFSISSSPAEATVTLHVKVVGDWTQRLRKLTHDAEIGERVPVNLLAEGPYGGVSVDIYRPQTYSHFVLLSEGIGVFPLRSVVTWLHHEQASRNRESIDRVHLVWSVYTHTELKTLLAVENLSENDPDNFFVAANPHQKPSFHNEIADVFTFDFHVAERNPDTDCPVEADNFVHFGSQPNYVQILQDIGTDCKRNSVHRVAVLLCTSSHTSTDIVSTCITLSKTLQVSFDVHIENFDF</sequence>
<evidence type="ECO:0000313" key="9">
    <source>
        <dbReference type="Proteomes" id="UP000002640"/>
    </source>
</evidence>
<dbReference type="GO" id="GO:0005886">
    <property type="term" value="C:plasma membrane"/>
    <property type="evidence" value="ECO:0007669"/>
    <property type="project" value="TreeGrafter"/>
</dbReference>
<dbReference type="SFLD" id="SFLDG01168">
    <property type="entry name" value="Ferric_reductase_subgroup_(FRE"/>
    <property type="match status" value="1"/>
</dbReference>
<keyword evidence="2 6" id="KW-0812">Transmembrane</keyword>
<evidence type="ECO:0000256" key="2">
    <source>
        <dbReference type="ARBA" id="ARBA00022692"/>
    </source>
</evidence>
<dbReference type="KEGG" id="psoj:PHYSODRAFT_526416"/>
<feature type="transmembrane region" description="Helical" evidence="6">
    <location>
        <begin position="112"/>
        <end position="133"/>
    </location>
</feature>
<proteinExistence type="predicted"/>
<dbReference type="Pfam" id="PF01794">
    <property type="entry name" value="Ferric_reduct"/>
    <property type="match status" value="1"/>
</dbReference>
<feature type="transmembrane region" description="Helical" evidence="6">
    <location>
        <begin position="79"/>
        <end position="100"/>
    </location>
</feature>
<evidence type="ECO:0000259" key="7">
    <source>
        <dbReference type="PROSITE" id="PS51384"/>
    </source>
</evidence>
<keyword evidence="3 6" id="KW-1133">Transmembrane helix</keyword>
<reference evidence="8 9" key="1">
    <citation type="journal article" date="2006" name="Science">
        <title>Phytophthora genome sequences uncover evolutionary origins and mechanisms of pathogenesis.</title>
        <authorList>
            <person name="Tyler B.M."/>
            <person name="Tripathy S."/>
            <person name="Zhang X."/>
            <person name="Dehal P."/>
            <person name="Jiang R.H."/>
            <person name="Aerts A."/>
            <person name="Arredondo F.D."/>
            <person name="Baxter L."/>
            <person name="Bensasson D."/>
            <person name="Beynon J.L."/>
            <person name="Chapman J."/>
            <person name="Damasceno C.M."/>
            <person name="Dorrance A.E."/>
            <person name="Dou D."/>
            <person name="Dickerman A.W."/>
            <person name="Dubchak I.L."/>
            <person name="Garbelotto M."/>
            <person name="Gijzen M."/>
            <person name="Gordon S.G."/>
            <person name="Govers F."/>
            <person name="Grunwald N.J."/>
            <person name="Huang W."/>
            <person name="Ivors K.L."/>
            <person name="Jones R.W."/>
            <person name="Kamoun S."/>
            <person name="Krampis K."/>
            <person name="Lamour K.H."/>
            <person name="Lee M.K."/>
            <person name="McDonald W.H."/>
            <person name="Medina M."/>
            <person name="Meijer H.J."/>
            <person name="Nordberg E.K."/>
            <person name="Maclean D.J."/>
            <person name="Ospina-Giraldo M.D."/>
            <person name="Morris P.F."/>
            <person name="Phuntumart V."/>
            <person name="Putnam N.H."/>
            <person name="Rash S."/>
            <person name="Rose J.K."/>
            <person name="Sakihama Y."/>
            <person name="Salamov A.A."/>
            <person name="Savidor A."/>
            <person name="Scheuring C.F."/>
            <person name="Smith B.M."/>
            <person name="Sobral B.W."/>
            <person name="Terry A."/>
            <person name="Torto-Alalibo T.A."/>
            <person name="Win J."/>
            <person name="Xu Z."/>
            <person name="Zhang H."/>
            <person name="Grigoriev I.V."/>
            <person name="Rokhsar D.S."/>
            <person name="Boore J.L."/>
        </authorList>
    </citation>
    <scope>NUCLEOTIDE SEQUENCE [LARGE SCALE GENOMIC DNA]</scope>
    <source>
        <strain evidence="8 9">P6497</strain>
    </source>
</reference>
<feature type="transmembrane region" description="Helical" evidence="6">
    <location>
        <begin position="32"/>
        <end position="59"/>
    </location>
</feature>
<dbReference type="PROSITE" id="PS51384">
    <property type="entry name" value="FAD_FR"/>
    <property type="match status" value="1"/>
</dbReference>
<dbReference type="PANTHER" id="PTHR11972:SF55">
    <property type="entry name" value="FERRIC REDUCTASE"/>
    <property type="match status" value="1"/>
</dbReference>
<dbReference type="SUPFAM" id="SSF63380">
    <property type="entry name" value="Riboflavin synthase domain-like"/>
    <property type="match status" value="1"/>
</dbReference>
<dbReference type="PANTHER" id="PTHR11972">
    <property type="entry name" value="NADPH OXIDASE"/>
    <property type="match status" value="1"/>
</dbReference>
<dbReference type="InParanoid" id="G5A8S7"/>
<evidence type="ECO:0000256" key="3">
    <source>
        <dbReference type="ARBA" id="ARBA00022989"/>
    </source>
</evidence>
<dbReference type="Proteomes" id="UP000002640">
    <property type="component" value="Unassembled WGS sequence"/>
</dbReference>
<dbReference type="GO" id="GO:0016491">
    <property type="term" value="F:oxidoreductase activity"/>
    <property type="evidence" value="ECO:0007669"/>
    <property type="project" value="UniProtKB-KW"/>
</dbReference>
<dbReference type="SFLD" id="SFLDS00052">
    <property type="entry name" value="Ferric_Reductase_Domain"/>
    <property type="match status" value="1"/>
</dbReference>
<dbReference type="InterPro" id="IPR039261">
    <property type="entry name" value="FNR_nucleotide-bd"/>
</dbReference>
<protein>
    <recommendedName>
        <fullName evidence="7">FAD-binding FR-type domain-containing protein</fullName>
    </recommendedName>
</protein>
<dbReference type="EMBL" id="JH159161">
    <property type="protein sequence ID" value="EGZ08303.1"/>
    <property type="molecule type" value="Genomic_DNA"/>
</dbReference>
<dbReference type="InterPro" id="IPR017927">
    <property type="entry name" value="FAD-bd_FR_type"/>
</dbReference>
<dbReference type="Gene3D" id="3.40.50.80">
    <property type="entry name" value="Nucleotide-binding domain of ferredoxin-NADP reductase (FNR) module"/>
    <property type="match status" value="1"/>
</dbReference>
<dbReference type="SUPFAM" id="SSF52343">
    <property type="entry name" value="Ferredoxin reductase-like, C-terminal NADP-linked domain"/>
    <property type="match status" value="1"/>
</dbReference>
<evidence type="ECO:0000256" key="6">
    <source>
        <dbReference type="SAM" id="Phobius"/>
    </source>
</evidence>
<dbReference type="CDD" id="cd06186">
    <property type="entry name" value="NOX_Duox_like_FAD_NADP"/>
    <property type="match status" value="1"/>
</dbReference>
<name>G5A8S7_PHYSP</name>
<comment type="subcellular location">
    <subcellularLocation>
        <location evidence="1">Membrane</location>
        <topology evidence="1">Multi-pass membrane protein</topology>
    </subcellularLocation>
</comment>
<evidence type="ECO:0000256" key="4">
    <source>
        <dbReference type="ARBA" id="ARBA00023002"/>
    </source>
</evidence>
<dbReference type="InterPro" id="IPR050369">
    <property type="entry name" value="RBOH/FRE"/>
</dbReference>
<dbReference type="AlphaFoldDB" id="G5A8S7"/>
<dbReference type="GeneID" id="20661002"/>
<feature type="domain" description="FAD-binding FR-type" evidence="7">
    <location>
        <begin position="234"/>
        <end position="349"/>
    </location>
</feature>
<organism evidence="8 9">
    <name type="scientific">Phytophthora sojae (strain P6497)</name>
    <name type="common">Soybean stem and root rot agent</name>
    <name type="synonym">Phytophthora megasperma f. sp. glycines</name>
    <dbReference type="NCBI Taxonomy" id="1094619"/>
    <lineage>
        <taxon>Eukaryota</taxon>
        <taxon>Sar</taxon>
        <taxon>Stramenopiles</taxon>
        <taxon>Oomycota</taxon>
        <taxon>Peronosporomycetes</taxon>
        <taxon>Peronosporales</taxon>
        <taxon>Peronosporaceae</taxon>
        <taxon>Phytophthora</taxon>
    </lineage>
</organism>
<evidence type="ECO:0000256" key="5">
    <source>
        <dbReference type="ARBA" id="ARBA00023136"/>
    </source>
</evidence>
<feature type="transmembrane region" description="Helical" evidence="6">
    <location>
        <begin position="145"/>
        <end position="164"/>
    </location>
</feature>
<dbReference type="InterPro" id="IPR013130">
    <property type="entry name" value="Fe3_Rdtase_TM_dom"/>
</dbReference>
<dbReference type="SMR" id="G5A8S7"/>
<keyword evidence="9" id="KW-1185">Reference proteome</keyword>
<gene>
    <name evidence="8" type="ORF">PHYSODRAFT_526416</name>
</gene>
<keyword evidence="5 6" id="KW-0472">Membrane</keyword>
<evidence type="ECO:0000256" key="1">
    <source>
        <dbReference type="ARBA" id="ARBA00004141"/>
    </source>
</evidence>
<dbReference type="RefSeq" id="XP_009536475.1">
    <property type="nucleotide sequence ID" value="XM_009538180.1"/>
</dbReference>
<accession>G5A8S7</accession>
<dbReference type="InterPro" id="IPR017938">
    <property type="entry name" value="Riboflavin_synthase-like_b-brl"/>
</dbReference>
<evidence type="ECO:0000313" key="8">
    <source>
        <dbReference type="EMBL" id="EGZ08303.1"/>
    </source>
</evidence>
<dbReference type="InterPro" id="IPR013112">
    <property type="entry name" value="FAD-bd_8"/>
</dbReference>
<dbReference type="Pfam" id="PF08022">
    <property type="entry name" value="FAD_binding_8"/>
    <property type="match status" value="1"/>
</dbReference>